<organism evidence="2 3">
    <name type="scientific">Aureimonas flava</name>
    <dbReference type="NCBI Taxonomy" id="2320271"/>
    <lineage>
        <taxon>Bacteria</taxon>
        <taxon>Pseudomonadati</taxon>
        <taxon>Pseudomonadota</taxon>
        <taxon>Alphaproteobacteria</taxon>
        <taxon>Hyphomicrobiales</taxon>
        <taxon>Aurantimonadaceae</taxon>
        <taxon>Aureimonas</taxon>
    </lineage>
</organism>
<comment type="caution">
    <text evidence="2">The sequence shown here is derived from an EMBL/GenBank/DDBJ whole genome shotgun (WGS) entry which is preliminary data.</text>
</comment>
<keyword evidence="3" id="KW-1185">Reference proteome</keyword>
<dbReference type="EMBL" id="QYRN01000003">
    <property type="protein sequence ID" value="RIY02121.1"/>
    <property type="molecule type" value="Genomic_DNA"/>
</dbReference>
<feature type="chain" id="PRO_5017325525" evidence="1">
    <location>
        <begin position="24"/>
        <end position="121"/>
    </location>
</feature>
<feature type="signal peptide" evidence="1">
    <location>
        <begin position="1"/>
        <end position="23"/>
    </location>
</feature>
<dbReference type="OrthoDB" id="7907409at2"/>
<evidence type="ECO:0000313" key="3">
    <source>
        <dbReference type="Proteomes" id="UP000265750"/>
    </source>
</evidence>
<dbReference type="Proteomes" id="UP000265750">
    <property type="component" value="Unassembled WGS sequence"/>
</dbReference>
<protein>
    <submittedName>
        <fullName evidence="2">Uncharacterized protein</fullName>
    </submittedName>
</protein>
<name>A0A3A1WMN0_9HYPH</name>
<sequence>MKISVFASAVVVSLAALTGAASASGLIPGSDTYERAADGVAVNSVIRGETAAAPRATVVETRSFGYPAATGAAVNVVPGSRFETRAADSNAVNSVIRGDARGSYVPSEAVLVRIVPGSDSF</sequence>
<dbReference type="AlphaFoldDB" id="A0A3A1WMN0"/>
<gene>
    <name evidence="2" type="ORF">D3218_07445</name>
</gene>
<reference evidence="3" key="1">
    <citation type="submission" date="2018-09" db="EMBL/GenBank/DDBJ databases">
        <authorList>
            <person name="Tuo L."/>
        </authorList>
    </citation>
    <scope>NUCLEOTIDE SEQUENCE [LARGE SCALE GENOMIC DNA]</scope>
    <source>
        <strain evidence="3">M2BS4Y-1</strain>
    </source>
</reference>
<evidence type="ECO:0000256" key="1">
    <source>
        <dbReference type="SAM" id="SignalP"/>
    </source>
</evidence>
<proteinExistence type="predicted"/>
<evidence type="ECO:0000313" key="2">
    <source>
        <dbReference type="EMBL" id="RIY02121.1"/>
    </source>
</evidence>
<accession>A0A3A1WMN0</accession>
<dbReference type="RefSeq" id="WP_119539258.1">
    <property type="nucleotide sequence ID" value="NZ_QYRN01000003.1"/>
</dbReference>
<keyword evidence="1" id="KW-0732">Signal</keyword>